<comment type="subcellular location">
    <subcellularLocation>
        <location evidence="1">Membrane</location>
    </subcellularLocation>
</comment>
<name>A0ABQ5FYY7_9ASTR</name>
<dbReference type="PROSITE" id="PS50011">
    <property type="entry name" value="PROTEIN_KINASE_DOM"/>
    <property type="match status" value="1"/>
</dbReference>
<dbReference type="PANTHER" id="PTHR45974">
    <property type="entry name" value="RECEPTOR-LIKE PROTEIN 55"/>
    <property type="match status" value="1"/>
</dbReference>
<dbReference type="SMART" id="SM00256">
    <property type="entry name" value="FBOX"/>
    <property type="match status" value="1"/>
</dbReference>
<evidence type="ECO:0000256" key="5">
    <source>
        <dbReference type="ARBA" id="ARBA00023180"/>
    </source>
</evidence>
<dbReference type="PROSITE" id="PS00108">
    <property type="entry name" value="PROTEIN_KINASE_ST"/>
    <property type="match status" value="1"/>
</dbReference>
<dbReference type="Pfam" id="PF00069">
    <property type="entry name" value="Pkinase"/>
    <property type="match status" value="1"/>
</dbReference>
<evidence type="ECO:0000256" key="3">
    <source>
        <dbReference type="ARBA" id="ARBA00022737"/>
    </source>
</evidence>
<dbReference type="InterPro" id="IPR017451">
    <property type="entry name" value="F-box-assoc_interact_dom"/>
</dbReference>
<dbReference type="SUPFAM" id="SSF56112">
    <property type="entry name" value="Protein kinase-like (PK-like)"/>
    <property type="match status" value="1"/>
</dbReference>
<feature type="domain" description="Protein kinase" evidence="6">
    <location>
        <begin position="274"/>
        <end position="508"/>
    </location>
</feature>
<dbReference type="PANTHER" id="PTHR45974:SF216">
    <property type="entry name" value="PROTEIN KINASE DOMAIN-CONTAINING PROTEIN"/>
    <property type="match status" value="1"/>
</dbReference>
<dbReference type="InterPro" id="IPR008271">
    <property type="entry name" value="Ser/Thr_kinase_AS"/>
</dbReference>
<dbReference type="InterPro" id="IPR011009">
    <property type="entry name" value="Kinase-like_dom_sf"/>
</dbReference>
<dbReference type="Proteomes" id="UP001151760">
    <property type="component" value="Unassembled WGS sequence"/>
</dbReference>
<organism evidence="7 8">
    <name type="scientific">Tanacetum coccineum</name>
    <dbReference type="NCBI Taxonomy" id="301880"/>
    <lineage>
        <taxon>Eukaryota</taxon>
        <taxon>Viridiplantae</taxon>
        <taxon>Streptophyta</taxon>
        <taxon>Embryophyta</taxon>
        <taxon>Tracheophyta</taxon>
        <taxon>Spermatophyta</taxon>
        <taxon>Magnoliopsida</taxon>
        <taxon>eudicotyledons</taxon>
        <taxon>Gunneridae</taxon>
        <taxon>Pentapetalae</taxon>
        <taxon>asterids</taxon>
        <taxon>campanulids</taxon>
        <taxon>Asterales</taxon>
        <taxon>Asteraceae</taxon>
        <taxon>Asteroideae</taxon>
        <taxon>Anthemideae</taxon>
        <taxon>Anthemidinae</taxon>
        <taxon>Tanacetum</taxon>
    </lineage>
</organism>
<dbReference type="InterPro" id="IPR001810">
    <property type="entry name" value="F-box_dom"/>
</dbReference>
<evidence type="ECO:0000256" key="2">
    <source>
        <dbReference type="ARBA" id="ARBA00022729"/>
    </source>
</evidence>
<keyword evidence="8" id="KW-1185">Reference proteome</keyword>
<comment type="caution">
    <text evidence="7">The sequence shown here is derived from an EMBL/GenBank/DDBJ whole genome shotgun (WGS) entry which is preliminary data.</text>
</comment>
<evidence type="ECO:0000313" key="8">
    <source>
        <dbReference type="Proteomes" id="UP001151760"/>
    </source>
</evidence>
<keyword evidence="2" id="KW-0732">Signal</keyword>
<dbReference type="SUPFAM" id="SSF81383">
    <property type="entry name" value="F-box domain"/>
    <property type="match status" value="1"/>
</dbReference>
<dbReference type="InterPro" id="IPR036047">
    <property type="entry name" value="F-box-like_dom_sf"/>
</dbReference>
<dbReference type="InterPro" id="IPR000719">
    <property type="entry name" value="Prot_kinase_dom"/>
</dbReference>
<reference evidence="7" key="2">
    <citation type="submission" date="2022-01" db="EMBL/GenBank/DDBJ databases">
        <authorList>
            <person name="Yamashiro T."/>
            <person name="Shiraishi A."/>
            <person name="Satake H."/>
            <person name="Nakayama K."/>
        </authorList>
    </citation>
    <scope>NUCLEOTIDE SEQUENCE</scope>
</reference>
<keyword evidence="4" id="KW-0472">Membrane</keyword>
<protein>
    <submittedName>
        <fullName evidence="7">Probable LRR receptor-like serine/threonine-protein kinase isoform X2</fullName>
    </submittedName>
</protein>
<keyword evidence="5" id="KW-0325">Glycoprotein</keyword>
<sequence>MSDNIPFEIQMEIIKKVSNVKSLIQFRSVSKQWKSFIDSPDFIKGYGARHTQPHSRILNYKVGYSSDPKFFCLVDDDNETFKVQQQEFAPFVMSPLLKQFSLYEVVGTCHGLMCLYGFHKGYKNRMVVIWNPSIGKSFGIVVPSFFSLEFRFGVCPITRDPTVVNILCTDKMKPWHVEVFTLSSGVWNVIPCSKLPRQSIKLNTSTQVVIDRFIYWGAHENTFTEHGRYKKNHMVVSFDLVTKEFKVVNLPDILTNEIYSPMSVSVCKLSGSLVVSAYILAEGALCCGVWVMEHDSSFRKLFNIGASFDKIFGFRKNGEPIFEIQHANEQFTTLNVYDPCSQQIKNLSIYGVDGSYGSFVMGTYKESLLLLDHLDSQKSGESLSFRMRLTVALDSAKGILYLHTEANPPILHRDIKTSNVLIDSKLTAKVADFGLSRLAPLLADYGVGPNYVHTVVRGTPGYLDPEYLLTHKLTHKSGIYSLGVVLFEILTSMKPIHVEEISSVSCKV</sequence>
<evidence type="ECO:0000259" key="6">
    <source>
        <dbReference type="PROSITE" id="PS50011"/>
    </source>
</evidence>
<proteinExistence type="predicted"/>
<gene>
    <name evidence="7" type="ORF">Tco_1020024</name>
</gene>
<dbReference type="Pfam" id="PF00646">
    <property type="entry name" value="F-box"/>
    <property type="match status" value="1"/>
</dbReference>
<dbReference type="SMART" id="SM00220">
    <property type="entry name" value="S_TKc"/>
    <property type="match status" value="1"/>
</dbReference>
<evidence type="ECO:0000256" key="1">
    <source>
        <dbReference type="ARBA" id="ARBA00004370"/>
    </source>
</evidence>
<dbReference type="Gene3D" id="1.10.510.10">
    <property type="entry name" value="Transferase(Phosphotransferase) domain 1"/>
    <property type="match status" value="1"/>
</dbReference>
<dbReference type="Pfam" id="PF08268">
    <property type="entry name" value="FBA_3"/>
    <property type="match status" value="1"/>
</dbReference>
<evidence type="ECO:0000313" key="7">
    <source>
        <dbReference type="EMBL" id="GJT68544.1"/>
    </source>
</evidence>
<accession>A0ABQ5FYY7</accession>
<dbReference type="InterPro" id="IPR013187">
    <property type="entry name" value="F-box-assoc_dom_typ3"/>
</dbReference>
<keyword evidence="3" id="KW-0677">Repeat</keyword>
<dbReference type="EMBL" id="BQNB010017908">
    <property type="protein sequence ID" value="GJT68544.1"/>
    <property type="molecule type" value="Genomic_DNA"/>
</dbReference>
<evidence type="ECO:0000256" key="4">
    <source>
        <dbReference type="ARBA" id="ARBA00023136"/>
    </source>
</evidence>
<reference evidence="7" key="1">
    <citation type="journal article" date="2022" name="Int. J. Mol. Sci.">
        <title>Draft Genome of Tanacetum Coccineum: Genomic Comparison of Closely Related Tanacetum-Family Plants.</title>
        <authorList>
            <person name="Yamashiro T."/>
            <person name="Shiraishi A."/>
            <person name="Nakayama K."/>
            <person name="Satake H."/>
        </authorList>
    </citation>
    <scope>NUCLEOTIDE SEQUENCE</scope>
</reference>
<dbReference type="NCBIfam" id="TIGR01640">
    <property type="entry name" value="F_box_assoc_1"/>
    <property type="match status" value="1"/>
</dbReference>